<protein>
    <submittedName>
        <fullName evidence="1">Nitroreductase</fullName>
    </submittedName>
</protein>
<organism evidence="1 2">
    <name type="scientific">Pseudonocardia charpentierae</name>
    <dbReference type="NCBI Taxonomy" id="3075545"/>
    <lineage>
        <taxon>Bacteria</taxon>
        <taxon>Bacillati</taxon>
        <taxon>Actinomycetota</taxon>
        <taxon>Actinomycetes</taxon>
        <taxon>Pseudonocardiales</taxon>
        <taxon>Pseudonocardiaceae</taxon>
        <taxon>Pseudonocardia</taxon>
    </lineage>
</organism>
<dbReference type="EMBL" id="JAVREJ010000022">
    <property type="protein sequence ID" value="MDT0352864.1"/>
    <property type="molecule type" value="Genomic_DNA"/>
</dbReference>
<gene>
    <name evidence="1" type="ORF">RM445_25415</name>
</gene>
<keyword evidence="2" id="KW-1185">Reference proteome</keyword>
<dbReference type="PANTHER" id="PTHR23026:SF123">
    <property type="entry name" value="NAD(P)H NITROREDUCTASE RV3131-RELATED"/>
    <property type="match status" value="1"/>
</dbReference>
<dbReference type="PANTHER" id="PTHR23026">
    <property type="entry name" value="NADPH NITROREDUCTASE"/>
    <property type="match status" value="1"/>
</dbReference>
<comment type="caution">
    <text evidence="1">The sequence shown here is derived from an EMBL/GenBank/DDBJ whole genome shotgun (WGS) entry which is preliminary data.</text>
</comment>
<name>A0ABU2NG59_9PSEU</name>
<evidence type="ECO:0000313" key="2">
    <source>
        <dbReference type="Proteomes" id="UP001183202"/>
    </source>
</evidence>
<dbReference type="Gene3D" id="3.40.109.10">
    <property type="entry name" value="NADH Oxidase"/>
    <property type="match status" value="1"/>
</dbReference>
<proteinExistence type="predicted"/>
<dbReference type="NCBIfam" id="NF047509">
    <property type="entry name" value="Rv3131_FMN_oxido"/>
    <property type="match status" value="1"/>
</dbReference>
<dbReference type="Proteomes" id="UP001183202">
    <property type="component" value="Unassembled WGS sequence"/>
</dbReference>
<reference evidence="2" key="1">
    <citation type="submission" date="2023-07" db="EMBL/GenBank/DDBJ databases">
        <title>30 novel species of actinomycetes from the DSMZ collection.</title>
        <authorList>
            <person name="Nouioui I."/>
        </authorList>
    </citation>
    <scope>NUCLEOTIDE SEQUENCE [LARGE SCALE GENOMIC DNA]</scope>
    <source>
        <strain evidence="2">DSM 45834</strain>
    </source>
</reference>
<sequence length="340" mass="36879">MMGDVPAALGLSPRDTAAVLETAGLAPSVHNTQPWAFTLAPEAIALHVDPTRRLPIVDPQDQELRISCGAALFNLRLALQGRGIRPEVTLCPDRARPGLVAEVRRGGTGPAAPEIVRLLDAVPRRRTNRHPFSNAPVGSPEQQNLCRAAAEQGTSLHLVHKPVQRRELNELAAKAHRRQMADPAFREELARWTGTAPGRPDGVPVTAGGPLPAPQDRWVLRDFTGAAGRERVPDKDFEDEPLIAVLTSPFTGRMGDVHVGEALQRVLLTATLDGLAVSFLSQLVEVPDVRHAVQRLIGTIRPPQVVLRIGYGSPIVRTPRRAVADLPLDPDDASRRRPRS</sequence>
<dbReference type="InterPro" id="IPR050627">
    <property type="entry name" value="Nitroreductase/BluB"/>
</dbReference>
<dbReference type="RefSeq" id="WP_311559368.1">
    <property type="nucleotide sequence ID" value="NZ_JAVREJ010000022.1"/>
</dbReference>
<dbReference type="SUPFAM" id="SSF55469">
    <property type="entry name" value="FMN-dependent nitroreductase-like"/>
    <property type="match status" value="2"/>
</dbReference>
<accession>A0ABU2NG59</accession>
<dbReference type="InterPro" id="IPR000415">
    <property type="entry name" value="Nitroreductase-like"/>
</dbReference>
<evidence type="ECO:0000313" key="1">
    <source>
        <dbReference type="EMBL" id="MDT0352864.1"/>
    </source>
</evidence>